<dbReference type="Proteomes" id="UP000218231">
    <property type="component" value="Unassembled WGS sequence"/>
</dbReference>
<feature type="compositionally biased region" description="Basic and acidic residues" evidence="6">
    <location>
        <begin position="254"/>
        <end position="268"/>
    </location>
</feature>
<evidence type="ECO:0000256" key="1">
    <source>
        <dbReference type="ARBA" id="ARBA00004123"/>
    </source>
</evidence>
<keyword evidence="3" id="KW-0649">Protein kinase inhibitor</keyword>
<feature type="domain" description="Cyclin-dependent kinase inhibitor" evidence="7">
    <location>
        <begin position="56"/>
        <end position="104"/>
    </location>
</feature>
<feature type="region of interest" description="Disordered" evidence="6">
    <location>
        <begin position="212"/>
        <end position="406"/>
    </location>
</feature>
<dbReference type="GO" id="GO:0004861">
    <property type="term" value="F:cyclin-dependent protein serine/threonine kinase inhibitor activity"/>
    <property type="evidence" value="ECO:0007669"/>
    <property type="project" value="InterPro"/>
</dbReference>
<evidence type="ECO:0000256" key="4">
    <source>
        <dbReference type="ARBA" id="ARBA00023242"/>
    </source>
</evidence>
<evidence type="ECO:0000313" key="8">
    <source>
        <dbReference type="EMBL" id="PAV89580.1"/>
    </source>
</evidence>
<reference evidence="8 9" key="1">
    <citation type="journal article" date="2017" name="Curr. Biol.">
        <title>Genome architecture and evolution of a unichromosomal asexual nematode.</title>
        <authorList>
            <person name="Fradin H."/>
            <person name="Zegar C."/>
            <person name="Gutwein M."/>
            <person name="Lucas J."/>
            <person name="Kovtun M."/>
            <person name="Corcoran D."/>
            <person name="Baugh L.R."/>
            <person name="Kiontke K."/>
            <person name="Gunsalus K."/>
            <person name="Fitch D.H."/>
            <person name="Piano F."/>
        </authorList>
    </citation>
    <scope>NUCLEOTIDE SEQUENCE [LARGE SCALE GENOMIC DNA]</scope>
    <source>
        <strain evidence="8">PF1309</strain>
    </source>
</reference>
<evidence type="ECO:0000259" key="7">
    <source>
        <dbReference type="Pfam" id="PF02234"/>
    </source>
</evidence>
<dbReference type="EMBL" id="LIAE01006442">
    <property type="protein sequence ID" value="PAV89580.1"/>
    <property type="molecule type" value="Genomic_DNA"/>
</dbReference>
<feature type="compositionally biased region" description="Polar residues" evidence="6">
    <location>
        <begin position="273"/>
        <end position="284"/>
    </location>
</feature>
<feature type="compositionally biased region" description="Gly residues" evidence="6">
    <location>
        <begin position="372"/>
        <end position="381"/>
    </location>
</feature>
<evidence type="ECO:0000256" key="5">
    <source>
        <dbReference type="ARBA" id="ARBA00023306"/>
    </source>
</evidence>
<dbReference type="Pfam" id="PF02234">
    <property type="entry name" value="CDI"/>
    <property type="match status" value="1"/>
</dbReference>
<feature type="compositionally biased region" description="Polar residues" evidence="6">
    <location>
        <begin position="235"/>
        <end position="253"/>
    </location>
</feature>
<dbReference type="PANTHER" id="PTHR10265:SF45">
    <property type="entry name" value="DACAPO"/>
    <property type="match status" value="1"/>
</dbReference>
<name>A0A2A2LTT9_9BILA</name>
<feature type="compositionally biased region" description="Low complexity" evidence="6">
    <location>
        <begin position="161"/>
        <end position="172"/>
    </location>
</feature>
<keyword evidence="5" id="KW-0131">Cell cycle</keyword>
<proteinExistence type="inferred from homology"/>
<dbReference type="PANTHER" id="PTHR10265">
    <property type="entry name" value="CYCLIN-DEPENDENT KINASE INHIBITOR 1"/>
    <property type="match status" value="1"/>
</dbReference>
<organism evidence="8 9">
    <name type="scientific">Diploscapter pachys</name>
    <dbReference type="NCBI Taxonomy" id="2018661"/>
    <lineage>
        <taxon>Eukaryota</taxon>
        <taxon>Metazoa</taxon>
        <taxon>Ecdysozoa</taxon>
        <taxon>Nematoda</taxon>
        <taxon>Chromadorea</taxon>
        <taxon>Rhabditida</taxon>
        <taxon>Rhabditina</taxon>
        <taxon>Rhabditomorpha</taxon>
        <taxon>Rhabditoidea</taxon>
        <taxon>Rhabditidae</taxon>
        <taxon>Diploscapter</taxon>
    </lineage>
</organism>
<keyword evidence="4" id="KW-0539">Nucleus</keyword>
<evidence type="ECO:0000313" key="9">
    <source>
        <dbReference type="Proteomes" id="UP000218231"/>
    </source>
</evidence>
<dbReference type="InterPro" id="IPR044898">
    <property type="entry name" value="CDI_dom_sf"/>
</dbReference>
<evidence type="ECO:0000256" key="3">
    <source>
        <dbReference type="ARBA" id="ARBA00023013"/>
    </source>
</evidence>
<protein>
    <recommendedName>
        <fullName evidence="7">Cyclin-dependent kinase inhibitor domain-containing protein</fullName>
    </recommendedName>
</protein>
<comment type="similarity">
    <text evidence="2">Belongs to the CDI family.</text>
</comment>
<dbReference type="AlphaFoldDB" id="A0A2A2LTT9"/>
<gene>
    <name evidence="8" type="ORF">WR25_01797</name>
</gene>
<feature type="compositionally biased region" description="Low complexity" evidence="6">
    <location>
        <begin position="387"/>
        <end position="406"/>
    </location>
</feature>
<sequence>MMFCRVRSPVYQVGSYLVGWLGCWSEGVFVQLIQCPVPSPCVSSRRLLGKPTARRCLFGKPNAEEIDRELKASMASAAEEARAKWNFDFVAEHPVINGDGDFVFVAANIDEVPAAYHPRVRRTKARSRTSPEMSDEEDQTAGRSRMDGDGAGEADDEDKPTTSSGRGSTSAGHKTQRISFKDPNDALLSNYTPPMTRSHYRQLVSKGSLQSAVLPPVPATPGKKSVPHIPHTRQSDSVGKPTTSQQSNGTNKGSKTDKSLVTPKKTDVDLDNENSTADAPSAVSSRILKQASLTNYLHVRKRRPTGEAPLPTKITKKKDSNTVGDVSSKSSGKAAGKEKSKENALAAGRDKGGKKTSARCRRNSTSSSSGVNGCGSSGGGAEEAEGDSSGVGVATRSSRRLAAAAH</sequence>
<comment type="subcellular location">
    <subcellularLocation>
        <location evidence="1">Nucleus</location>
    </subcellularLocation>
</comment>
<evidence type="ECO:0000256" key="2">
    <source>
        <dbReference type="ARBA" id="ARBA00006726"/>
    </source>
</evidence>
<dbReference type="Gene3D" id="4.10.365.10">
    <property type="entry name" value="p27"/>
    <property type="match status" value="1"/>
</dbReference>
<dbReference type="OrthoDB" id="6373236at2759"/>
<evidence type="ECO:0000256" key="6">
    <source>
        <dbReference type="SAM" id="MobiDB-lite"/>
    </source>
</evidence>
<dbReference type="InterPro" id="IPR003175">
    <property type="entry name" value="CDI_dom"/>
</dbReference>
<feature type="compositionally biased region" description="Basic and acidic residues" evidence="6">
    <location>
        <begin position="335"/>
        <end position="353"/>
    </location>
</feature>
<keyword evidence="9" id="KW-1185">Reference proteome</keyword>
<feature type="region of interest" description="Disordered" evidence="6">
    <location>
        <begin position="119"/>
        <end position="193"/>
    </location>
</feature>
<dbReference type="STRING" id="2018661.A0A2A2LTT9"/>
<comment type="caution">
    <text evidence="8">The sequence shown here is derived from an EMBL/GenBank/DDBJ whole genome shotgun (WGS) entry which is preliminary data.</text>
</comment>
<dbReference type="GO" id="GO:0005634">
    <property type="term" value="C:nucleus"/>
    <property type="evidence" value="ECO:0007669"/>
    <property type="project" value="UniProtKB-SubCell"/>
</dbReference>
<dbReference type="PROSITE" id="PS51257">
    <property type="entry name" value="PROKAR_LIPOPROTEIN"/>
    <property type="match status" value="1"/>
</dbReference>
<accession>A0A2A2LTT9</accession>
<dbReference type="GO" id="GO:0051726">
    <property type="term" value="P:regulation of cell cycle"/>
    <property type="evidence" value="ECO:0007669"/>
    <property type="project" value="InterPro"/>
</dbReference>